<evidence type="ECO:0000313" key="4">
    <source>
        <dbReference type="Proteomes" id="UP001318040"/>
    </source>
</evidence>
<gene>
    <name evidence="5" type="primary">SIGLEC15</name>
</gene>
<keyword evidence="1" id="KW-0812">Transmembrane</keyword>
<dbReference type="InterPro" id="IPR007110">
    <property type="entry name" value="Ig-like_dom"/>
</dbReference>
<dbReference type="GeneID" id="116947386"/>
<dbReference type="InterPro" id="IPR013106">
    <property type="entry name" value="Ig_V-set"/>
</dbReference>
<protein>
    <submittedName>
        <fullName evidence="5">Sialic acid-binding Ig-like lectin 15 isoform X1</fullName>
    </submittedName>
</protein>
<dbReference type="AlphaFoldDB" id="A0AAJ7TLU4"/>
<evidence type="ECO:0000313" key="5">
    <source>
        <dbReference type="RefSeq" id="XP_032818943.1"/>
    </source>
</evidence>
<feature type="transmembrane region" description="Helical" evidence="1">
    <location>
        <begin position="259"/>
        <end position="281"/>
    </location>
</feature>
<feature type="domain" description="Ig-like" evidence="3">
    <location>
        <begin position="160"/>
        <end position="251"/>
    </location>
</feature>
<reference evidence="5" key="1">
    <citation type="submission" date="2025-08" db="UniProtKB">
        <authorList>
            <consortium name="RefSeq"/>
        </authorList>
    </citation>
    <scope>IDENTIFICATION</scope>
    <source>
        <tissue evidence="5">Sperm</tissue>
    </source>
</reference>
<keyword evidence="1" id="KW-0472">Membrane</keyword>
<dbReference type="GO" id="GO:2001204">
    <property type="term" value="P:regulation of osteoclast development"/>
    <property type="evidence" value="ECO:0007669"/>
    <property type="project" value="TreeGrafter"/>
</dbReference>
<dbReference type="PANTHER" id="PTHR46942:SF1">
    <property type="entry name" value="SIALIC ACID-BINDING IG-LIKE LECTIN 15"/>
    <property type="match status" value="1"/>
</dbReference>
<dbReference type="InterPro" id="IPR036179">
    <property type="entry name" value="Ig-like_dom_sf"/>
</dbReference>
<dbReference type="KEGG" id="pmrn:116947386"/>
<dbReference type="PANTHER" id="PTHR46942">
    <property type="entry name" value="SIALIC ACID-BINDING IG-LIKE LECTIN 15"/>
    <property type="match status" value="1"/>
</dbReference>
<dbReference type="SUPFAM" id="SSF48726">
    <property type="entry name" value="Immunoglobulin"/>
    <property type="match status" value="2"/>
</dbReference>
<evidence type="ECO:0000256" key="2">
    <source>
        <dbReference type="SAM" id="SignalP"/>
    </source>
</evidence>
<dbReference type="PROSITE" id="PS50835">
    <property type="entry name" value="IG_LIKE"/>
    <property type="match status" value="2"/>
</dbReference>
<accession>A0AAJ7TLU4</accession>
<dbReference type="GO" id="GO:0005886">
    <property type="term" value="C:plasma membrane"/>
    <property type="evidence" value="ECO:0007669"/>
    <property type="project" value="TreeGrafter"/>
</dbReference>
<feature type="chain" id="PRO_5042462713" evidence="2">
    <location>
        <begin position="31"/>
        <end position="377"/>
    </location>
</feature>
<proteinExistence type="predicted"/>
<sequence length="377" mass="42250">MRLSPMDKMIIIQLLFTITFMLTLFGLAASEFDCQNHGRWSICVPKSVTGLKTKEATLLCNFTYPRGARNMDTKIQVIWKKNILFEKNASYYIFNRATNTTRFDFNGRVSLVGDPENHSTASIQIRELKYSDSDNYYCRFEIEKGYETNWAIHLEVHSIPQVWNLTKLDVADPVNCSIFWCMVEGKPKPNITWDVPLEIARPLNAEVADEPGSGTNRYSSTLRICGELPTGAYTCRAINQHGEDSTSHDVEPPPTTSTAILIGASAATFFLCTLFAFITFWHCRIQRKSNGEMNQEVTKEQIYENTRADKSGAGQCESSSPNVDDGDVTYAAVIVGADPRREAPLSQDHGVAYASIVISHRSSSEPIQSLDKGVRFI</sequence>
<keyword evidence="4" id="KW-1185">Reference proteome</keyword>
<dbReference type="Proteomes" id="UP001318040">
    <property type="component" value="Chromosome 29"/>
</dbReference>
<dbReference type="InterPro" id="IPR042836">
    <property type="entry name" value="SIG15"/>
</dbReference>
<dbReference type="RefSeq" id="XP_032818943.1">
    <property type="nucleotide sequence ID" value="XM_032963052.1"/>
</dbReference>
<dbReference type="GO" id="GO:0045124">
    <property type="term" value="P:regulation of bone resorption"/>
    <property type="evidence" value="ECO:0007669"/>
    <property type="project" value="TreeGrafter"/>
</dbReference>
<dbReference type="Pfam" id="PF07686">
    <property type="entry name" value="V-set"/>
    <property type="match status" value="1"/>
</dbReference>
<keyword evidence="2" id="KW-0732">Signal</keyword>
<keyword evidence="1" id="KW-1133">Transmembrane helix</keyword>
<dbReference type="SMART" id="SM00409">
    <property type="entry name" value="IG"/>
    <property type="match status" value="1"/>
</dbReference>
<feature type="signal peptide" evidence="2">
    <location>
        <begin position="1"/>
        <end position="30"/>
    </location>
</feature>
<evidence type="ECO:0000259" key="3">
    <source>
        <dbReference type="PROSITE" id="PS50835"/>
    </source>
</evidence>
<organism evidence="4 5">
    <name type="scientific">Petromyzon marinus</name>
    <name type="common">Sea lamprey</name>
    <dbReference type="NCBI Taxonomy" id="7757"/>
    <lineage>
        <taxon>Eukaryota</taxon>
        <taxon>Metazoa</taxon>
        <taxon>Chordata</taxon>
        <taxon>Craniata</taxon>
        <taxon>Vertebrata</taxon>
        <taxon>Cyclostomata</taxon>
        <taxon>Hyperoartia</taxon>
        <taxon>Petromyzontiformes</taxon>
        <taxon>Petromyzontidae</taxon>
        <taxon>Petromyzon</taxon>
    </lineage>
</organism>
<evidence type="ECO:0000256" key="1">
    <source>
        <dbReference type="SAM" id="Phobius"/>
    </source>
</evidence>
<dbReference type="InterPro" id="IPR003599">
    <property type="entry name" value="Ig_sub"/>
</dbReference>
<dbReference type="InterPro" id="IPR013783">
    <property type="entry name" value="Ig-like_fold"/>
</dbReference>
<feature type="domain" description="Ig-like" evidence="3">
    <location>
        <begin position="50"/>
        <end position="139"/>
    </location>
</feature>
<name>A0AAJ7TLU4_PETMA</name>
<dbReference type="Gene3D" id="2.60.40.10">
    <property type="entry name" value="Immunoglobulins"/>
    <property type="match status" value="2"/>
</dbReference>
<dbReference type="GO" id="GO:0032956">
    <property type="term" value="P:regulation of actin cytoskeleton organization"/>
    <property type="evidence" value="ECO:0007669"/>
    <property type="project" value="TreeGrafter"/>
</dbReference>